<gene>
    <name evidence="2" type="ORF">G7043_33885</name>
</gene>
<dbReference type="AlphaFoldDB" id="A0A7C9RX54"/>
<sequence>MVKSQASTVAEYLAELTDEQRAEVSTVRDVILANLPAGYVEVMGWGLITYAVPLEVSGPTYNKQPLMYAALAAQKNYCAVYLTTVMDEFEESFRTRWAATGKKLDMGKSCVRFKRASNLALDIIGEEVARLSVPEFLDWHDEHRTKGAARVR</sequence>
<protein>
    <submittedName>
        <fullName evidence="2">DUF1801 domain-containing protein</fullName>
    </submittedName>
</protein>
<dbReference type="Pfam" id="PF08818">
    <property type="entry name" value="DUF1801"/>
    <property type="match status" value="1"/>
</dbReference>
<evidence type="ECO:0000313" key="3">
    <source>
        <dbReference type="Proteomes" id="UP000481360"/>
    </source>
</evidence>
<name>A0A7C9RX54_9PSEU</name>
<organism evidence="2 3">
    <name type="scientific">Lentzea alba</name>
    <dbReference type="NCBI Taxonomy" id="2714351"/>
    <lineage>
        <taxon>Bacteria</taxon>
        <taxon>Bacillati</taxon>
        <taxon>Actinomycetota</taxon>
        <taxon>Actinomycetes</taxon>
        <taxon>Pseudonocardiales</taxon>
        <taxon>Pseudonocardiaceae</taxon>
        <taxon>Lentzea</taxon>
    </lineage>
</organism>
<dbReference type="RefSeq" id="WP_166052730.1">
    <property type="nucleotide sequence ID" value="NZ_JAAMPJ010000011.1"/>
</dbReference>
<evidence type="ECO:0000313" key="2">
    <source>
        <dbReference type="EMBL" id="NGY63923.1"/>
    </source>
</evidence>
<proteinExistence type="predicted"/>
<evidence type="ECO:0000259" key="1">
    <source>
        <dbReference type="Pfam" id="PF08818"/>
    </source>
</evidence>
<dbReference type="Proteomes" id="UP000481360">
    <property type="component" value="Unassembled WGS sequence"/>
</dbReference>
<dbReference type="Gene3D" id="3.90.1150.200">
    <property type="match status" value="1"/>
</dbReference>
<dbReference type="SUPFAM" id="SSF159888">
    <property type="entry name" value="YdhG-like"/>
    <property type="match status" value="1"/>
</dbReference>
<dbReference type="InterPro" id="IPR014922">
    <property type="entry name" value="YdhG-like"/>
</dbReference>
<reference evidence="2 3" key="1">
    <citation type="submission" date="2020-03" db="EMBL/GenBank/DDBJ databases">
        <title>Isolation and identification of active actinomycetes.</title>
        <authorList>
            <person name="Sun X."/>
        </authorList>
    </citation>
    <scope>NUCLEOTIDE SEQUENCE [LARGE SCALE GENOMIC DNA]</scope>
    <source>
        <strain evidence="2 3">NEAU-D13</strain>
    </source>
</reference>
<feature type="domain" description="YdhG-like" evidence="1">
    <location>
        <begin position="20"/>
        <end position="126"/>
    </location>
</feature>
<comment type="caution">
    <text evidence="2">The sequence shown here is derived from an EMBL/GenBank/DDBJ whole genome shotgun (WGS) entry which is preliminary data.</text>
</comment>
<keyword evidence="3" id="KW-1185">Reference proteome</keyword>
<accession>A0A7C9RX54</accession>
<dbReference type="EMBL" id="JAAMPJ010000011">
    <property type="protein sequence ID" value="NGY63923.1"/>
    <property type="molecule type" value="Genomic_DNA"/>
</dbReference>